<dbReference type="InterPro" id="IPR002562">
    <property type="entry name" value="3'-5'_exonuclease_dom"/>
</dbReference>
<sequence length="431" mass="47923">MPKSASSANSSPSSDAVRYLDTPETADAFLRELRDVRELALDTEGASFHRFVDRIYLLQLTARTSDGTETSAILDPLAVGPLPALGALLEDPKVEVVFHDADYDLRLLHQDYGWHPRPLFDTRIAAQLLGLRAFGLAALLEREFGVKLDKKHQRADWSMRPLTADMLDYAAQDTRFLPELRDRLRHQLEKAGRLAWAEEEFARLEGTRWAEEDPSQAFMRLKGARDLNRRELALLRELVIWRDGVAASLDRATFRVAGNEVLLEIARRAPRTKDELASIKGVPRGSLDARGGEMLDAVKRGLAVPDAELPRFPRAPRWDRDPDFDARVSRLRGVRDDAAQRLDLDPGVLLSRERLEAVARKNPKTPDELAAMPELRRWQVAELGPALLEGLRAVDASVAGRGGAAPTAPAPTAAPQPAAEPTDDRSPYRDA</sequence>
<dbReference type="GO" id="GO:0006139">
    <property type="term" value="P:nucleobase-containing compound metabolic process"/>
    <property type="evidence" value="ECO:0007669"/>
    <property type="project" value="InterPro"/>
</dbReference>
<evidence type="ECO:0000313" key="3">
    <source>
        <dbReference type="EMBL" id="GLC26750.1"/>
    </source>
</evidence>
<dbReference type="InterPro" id="IPR036397">
    <property type="entry name" value="RNaseH_sf"/>
</dbReference>
<feature type="region of interest" description="Disordered" evidence="1">
    <location>
        <begin position="400"/>
        <end position="431"/>
    </location>
</feature>
<dbReference type="PROSITE" id="PS50967">
    <property type="entry name" value="HRDC"/>
    <property type="match status" value="2"/>
</dbReference>
<dbReference type="CDD" id="cd06142">
    <property type="entry name" value="RNaseD_exo"/>
    <property type="match status" value="1"/>
</dbReference>
<feature type="domain" description="HRDC" evidence="2">
    <location>
        <begin position="228"/>
        <end position="308"/>
    </location>
</feature>
<dbReference type="EMBL" id="BRXS01000005">
    <property type="protein sequence ID" value="GLC26750.1"/>
    <property type="molecule type" value="Genomic_DNA"/>
</dbReference>
<dbReference type="PANTHER" id="PTHR47649">
    <property type="entry name" value="RIBONUCLEASE D"/>
    <property type="match status" value="1"/>
</dbReference>
<dbReference type="GO" id="GO:0000166">
    <property type="term" value="F:nucleotide binding"/>
    <property type="evidence" value="ECO:0007669"/>
    <property type="project" value="InterPro"/>
</dbReference>
<dbReference type="SMART" id="SM00341">
    <property type="entry name" value="HRDC"/>
    <property type="match status" value="2"/>
</dbReference>
<dbReference type="InterPro" id="IPR051086">
    <property type="entry name" value="RNase_D-like"/>
</dbReference>
<dbReference type="AlphaFoldDB" id="A0AA37Q531"/>
<dbReference type="InterPro" id="IPR002121">
    <property type="entry name" value="HRDC_dom"/>
</dbReference>
<dbReference type="Proteomes" id="UP001161325">
    <property type="component" value="Unassembled WGS sequence"/>
</dbReference>
<feature type="compositionally biased region" description="Basic and acidic residues" evidence="1">
    <location>
        <begin position="422"/>
        <end position="431"/>
    </location>
</feature>
<name>A0AA37Q531_9BACT</name>
<dbReference type="GO" id="GO:0008408">
    <property type="term" value="F:3'-5' exonuclease activity"/>
    <property type="evidence" value="ECO:0007669"/>
    <property type="project" value="InterPro"/>
</dbReference>
<gene>
    <name evidence="3" type="ORF">rosag_32630</name>
</gene>
<dbReference type="InterPro" id="IPR010997">
    <property type="entry name" value="HRDC-like_sf"/>
</dbReference>
<dbReference type="Gene3D" id="1.10.150.80">
    <property type="entry name" value="HRDC domain"/>
    <property type="match status" value="2"/>
</dbReference>
<dbReference type="Pfam" id="PF00570">
    <property type="entry name" value="HRDC"/>
    <property type="match status" value="2"/>
</dbReference>
<accession>A0AA37Q531</accession>
<feature type="domain" description="HRDC" evidence="2">
    <location>
        <begin position="321"/>
        <end position="401"/>
    </location>
</feature>
<evidence type="ECO:0000259" key="2">
    <source>
        <dbReference type="PROSITE" id="PS50967"/>
    </source>
</evidence>
<proteinExistence type="predicted"/>
<dbReference type="SUPFAM" id="SSF47819">
    <property type="entry name" value="HRDC-like"/>
    <property type="match status" value="2"/>
</dbReference>
<keyword evidence="4" id="KW-1185">Reference proteome</keyword>
<dbReference type="Pfam" id="PF01612">
    <property type="entry name" value="DNA_pol_A_exo1"/>
    <property type="match status" value="1"/>
</dbReference>
<reference evidence="3" key="1">
    <citation type="submission" date="2022-08" db="EMBL/GenBank/DDBJ databases">
        <title>Draft genome sequencing of Roseisolibacter agri AW1220.</title>
        <authorList>
            <person name="Tobiishi Y."/>
            <person name="Tonouchi A."/>
        </authorList>
    </citation>
    <scope>NUCLEOTIDE SEQUENCE</scope>
    <source>
        <strain evidence="3">AW1220</strain>
    </source>
</reference>
<dbReference type="SMART" id="SM00474">
    <property type="entry name" value="35EXOc"/>
    <property type="match status" value="1"/>
</dbReference>
<organism evidence="3 4">
    <name type="scientific">Roseisolibacter agri</name>
    <dbReference type="NCBI Taxonomy" id="2014610"/>
    <lineage>
        <taxon>Bacteria</taxon>
        <taxon>Pseudomonadati</taxon>
        <taxon>Gemmatimonadota</taxon>
        <taxon>Gemmatimonadia</taxon>
        <taxon>Gemmatimonadales</taxon>
        <taxon>Gemmatimonadaceae</taxon>
        <taxon>Roseisolibacter</taxon>
    </lineage>
</organism>
<dbReference type="GO" id="GO:0003676">
    <property type="term" value="F:nucleic acid binding"/>
    <property type="evidence" value="ECO:0007669"/>
    <property type="project" value="InterPro"/>
</dbReference>
<evidence type="ECO:0000313" key="4">
    <source>
        <dbReference type="Proteomes" id="UP001161325"/>
    </source>
</evidence>
<evidence type="ECO:0000256" key="1">
    <source>
        <dbReference type="SAM" id="MobiDB-lite"/>
    </source>
</evidence>
<dbReference type="InterPro" id="IPR044876">
    <property type="entry name" value="HRDC_dom_sf"/>
</dbReference>
<dbReference type="SUPFAM" id="SSF53098">
    <property type="entry name" value="Ribonuclease H-like"/>
    <property type="match status" value="1"/>
</dbReference>
<dbReference type="InterPro" id="IPR012337">
    <property type="entry name" value="RNaseH-like_sf"/>
</dbReference>
<comment type="caution">
    <text evidence="3">The sequence shown here is derived from an EMBL/GenBank/DDBJ whole genome shotgun (WGS) entry which is preliminary data.</text>
</comment>
<protein>
    <submittedName>
        <fullName evidence="3">Ribonuclease D</fullName>
    </submittedName>
</protein>
<dbReference type="PANTHER" id="PTHR47649:SF1">
    <property type="entry name" value="RIBONUCLEASE D"/>
    <property type="match status" value="1"/>
</dbReference>
<dbReference type="RefSeq" id="WP_284351204.1">
    <property type="nucleotide sequence ID" value="NZ_BRXS01000005.1"/>
</dbReference>
<dbReference type="Gene3D" id="3.30.420.10">
    <property type="entry name" value="Ribonuclease H-like superfamily/Ribonuclease H"/>
    <property type="match status" value="1"/>
</dbReference>